<dbReference type="EMBL" id="JAVDQY010000001">
    <property type="protein sequence ID" value="MDR6526052.1"/>
    <property type="molecule type" value="Genomic_DNA"/>
</dbReference>
<accession>A0AAE4C2S2</accession>
<dbReference type="AlphaFoldDB" id="A0AAE4C2S2"/>
<dbReference type="Pfam" id="PF18962">
    <property type="entry name" value="Por_Secre_tail"/>
    <property type="match status" value="1"/>
</dbReference>
<dbReference type="InterPro" id="IPR008979">
    <property type="entry name" value="Galactose-bd-like_sf"/>
</dbReference>
<dbReference type="Pfam" id="PF01483">
    <property type="entry name" value="P_proprotein"/>
    <property type="match status" value="1"/>
</dbReference>
<gene>
    <name evidence="5" type="ORF">J2787_001422</name>
</gene>
<evidence type="ECO:0000313" key="6">
    <source>
        <dbReference type="Proteomes" id="UP001184861"/>
    </source>
</evidence>
<feature type="domain" description="P/Homo B" evidence="4">
    <location>
        <begin position="652"/>
        <end position="812"/>
    </location>
</feature>
<dbReference type="InterPro" id="IPR026444">
    <property type="entry name" value="Secre_tail"/>
</dbReference>
<dbReference type="SUPFAM" id="SSF55486">
    <property type="entry name" value="Metalloproteases ('zincins'), catalytic domain"/>
    <property type="match status" value="1"/>
</dbReference>
<dbReference type="NCBIfam" id="TIGR04183">
    <property type="entry name" value="Por_Secre_tail"/>
    <property type="match status" value="1"/>
</dbReference>
<dbReference type="SUPFAM" id="SSF49785">
    <property type="entry name" value="Galactose-binding domain-like"/>
    <property type="match status" value="1"/>
</dbReference>
<sequence length="896" mass="96434">MKHYFFIFILLIPFSGFSQWTRTELRSQKVKKSQEKLEFAALYLLDTAQLRQTLQKAPDRFSNEKGVVISLPAANGKLERFQVWEFSNMAPELQAKFPDIKSYVGTGIEDPSVYLRFSLSPVGFSSMITRSGISEFIEPYTEDRTVYAVFDSNARRGQDKEPFECSTVDDMKRNSVEKKNGVANKRTAGFNIFRMALSCTGEYAEYHLTAAGTPATATDVQKKAVIIAAMNASLTRMNGVFEKDLSLHFNLIANNDAIVFLDPLTDPFDETDADDTNDYDNAGAYYAISARIPAEDYDMGHLVDKRNANGVASLGVICEDIKAAGYTSCNFPEGDTFDIDYVAHEMGHQLGAGHTYTSHTGQADQKVEPASGTTIMAYTGIIGGNLDVQFNSNDYYHINSINQIKSVVNAATCGINTPFTNPTPSVTLGGNYTIPKSTPFVLKGTTTDANTASYTYTVEQTDQAATAEMSANSYAFPTKPSGPTFRSKTPISTPARYFPDFNTVLSGVLTTRWESVSSVARPLNFNMSVRDNNPLQPQIGQAVSTVTVSGASGPFQVTAPTFGQSLSSGGAFAVTWDIAGTNAAPVNTANVNIKLSTDGGQTFTTIVANTPNDGSEGVTIPAGSTSANAYIMIEAVGNVYYAMTPSFVIDYTVTGENCTTYTYSGTPVAITDGPGGANISSPIVKAPLMVSNNGTITKIKVTPTVTHPNIRHLSIGIESPIGTSALIWNRSCANNSGITATFSDAGANVVCASPVQGENKSYESLAIFKGHKAQGTWKLFASDNNPGSVGSITGWSLQVCTQQTQNLGTKELTSSLGDDIKIYPNPSDGHFFVKSRNLKGEVKVNMFDSSGRLIYSSAYQSGGDQTKEFNVNVPEGVYVISINSSKGTYNSKLVIK</sequence>
<dbReference type="Gene3D" id="2.60.120.260">
    <property type="entry name" value="Galactose-binding domain-like"/>
    <property type="match status" value="1"/>
</dbReference>
<dbReference type="GO" id="GO:0008237">
    <property type="term" value="F:metallopeptidase activity"/>
    <property type="evidence" value="ECO:0007669"/>
    <property type="project" value="InterPro"/>
</dbReference>
<dbReference type="InterPro" id="IPR024079">
    <property type="entry name" value="MetalloPept_cat_dom_sf"/>
</dbReference>
<dbReference type="Proteomes" id="UP001184861">
    <property type="component" value="Unassembled WGS sequence"/>
</dbReference>
<dbReference type="RefSeq" id="WP_309945548.1">
    <property type="nucleotide sequence ID" value="NZ_JAVDQY010000001.1"/>
</dbReference>
<dbReference type="Pfam" id="PF13583">
    <property type="entry name" value="Reprolysin_4"/>
    <property type="match status" value="1"/>
</dbReference>
<dbReference type="GO" id="GO:0006508">
    <property type="term" value="P:proteolysis"/>
    <property type="evidence" value="ECO:0007669"/>
    <property type="project" value="UniProtKB-KW"/>
</dbReference>
<comment type="caution">
    <text evidence="5">The sequence shown here is derived from an EMBL/GenBank/DDBJ whole genome shotgun (WGS) entry which is preliminary data.</text>
</comment>
<evidence type="ECO:0000259" key="4">
    <source>
        <dbReference type="PROSITE" id="PS51829"/>
    </source>
</evidence>
<protein>
    <submittedName>
        <fullName evidence="5">Subtilisin-like proprotein convertase family protein</fullName>
    </submittedName>
</protein>
<name>A0AAE4C2S2_9FLAO</name>
<evidence type="ECO:0000256" key="3">
    <source>
        <dbReference type="ARBA" id="ARBA00022801"/>
    </source>
</evidence>
<dbReference type="GO" id="GO:0004252">
    <property type="term" value="F:serine-type endopeptidase activity"/>
    <property type="evidence" value="ECO:0007669"/>
    <property type="project" value="InterPro"/>
</dbReference>
<evidence type="ECO:0000256" key="2">
    <source>
        <dbReference type="ARBA" id="ARBA00022729"/>
    </source>
</evidence>
<keyword evidence="3" id="KW-0378">Hydrolase</keyword>
<proteinExistence type="predicted"/>
<keyword evidence="1" id="KW-0645">Protease</keyword>
<dbReference type="Gene3D" id="3.40.390.10">
    <property type="entry name" value="Collagenase (Catalytic Domain)"/>
    <property type="match status" value="1"/>
</dbReference>
<organism evidence="5 6">
    <name type="scientific">Chryseobacterium rhizosphaerae</name>
    <dbReference type="NCBI Taxonomy" id="395937"/>
    <lineage>
        <taxon>Bacteria</taxon>
        <taxon>Pseudomonadati</taxon>
        <taxon>Bacteroidota</taxon>
        <taxon>Flavobacteriia</taxon>
        <taxon>Flavobacteriales</taxon>
        <taxon>Weeksellaceae</taxon>
        <taxon>Chryseobacterium group</taxon>
        <taxon>Chryseobacterium</taxon>
    </lineage>
</organism>
<keyword evidence="2" id="KW-0732">Signal</keyword>
<evidence type="ECO:0000256" key="1">
    <source>
        <dbReference type="ARBA" id="ARBA00022670"/>
    </source>
</evidence>
<dbReference type="PROSITE" id="PS51829">
    <property type="entry name" value="P_HOMO_B"/>
    <property type="match status" value="1"/>
</dbReference>
<reference evidence="5" key="1">
    <citation type="submission" date="2023-07" db="EMBL/GenBank/DDBJ databases">
        <title>Sorghum-associated microbial communities from plants grown in Nebraska, USA.</title>
        <authorList>
            <person name="Schachtman D."/>
        </authorList>
    </citation>
    <scope>NUCLEOTIDE SEQUENCE</scope>
    <source>
        <strain evidence="5">DS2360</strain>
    </source>
</reference>
<evidence type="ECO:0000313" key="5">
    <source>
        <dbReference type="EMBL" id="MDR6526052.1"/>
    </source>
</evidence>
<dbReference type="InterPro" id="IPR002884">
    <property type="entry name" value="P_dom"/>
</dbReference>